<evidence type="ECO:0000313" key="9">
    <source>
        <dbReference type="Proteomes" id="UP000236621"/>
    </source>
</evidence>
<accession>A0A2K3QE87</accession>
<keyword evidence="6" id="KW-0503">Monooxygenase</keyword>
<dbReference type="STRING" id="45235.A0A2K3QE87"/>
<dbReference type="InterPro" id="IPR050121">
    <property type="entry name" value="Cytochrome_P450_monoxygenase"/>
</dbReference>
<feature type="transmembrane region" description="Helical" evidence="7">
    <location>
        <begin position="101"/>
        <end position="124"/>
    </location>
</feature>
<dbReference type="Gene3D" id="1.10.630.10">
    <property type="entry name" value="Cytochrome P450"/>
    <property type="match status" value="1"/>
</dbReference>
<dbReference type="AlphaFoldDB" id="A0A2K3QE87"/>
<dbReference type="InterPro" id="IPR001128">
    <property type="entry name" value="Cyt_P450"/>
</dbReference>
<evidence type="ECO:0000256" key="5">
    <source>
        <dbReference type="ARBA" id="ARBA00023004"/>
    </source>
</evidence>
<gene>
    <name evidence="8" type="ORF">TCAP_04206</name>
</gene>
<keyword evidence="5 6" id="KW-0408">Iron</keyword>
<comment type="caution">
    <text evidence="8">The sequence shown here is derived from an EMBL/GenBank/DDBJ whole genome shotgun (WGS) entry which is preliminary data.</text>
</comment>
<evidence type="ECO:0000256" key="7">
    <source>
        <dbReference type="SAM" id="Phobius"/>
    </source>
</evidence>
<protein>
    <submittedName>
        <fullName evidence="8">Cytochrome P450 312a1</fullName>
    </submittedName>
</protein>
<dbReference type="OrthoDB" id="1470350at2759"/>
<keyword evidence="9" id="KW-1185">Reference proteome</keyword>
<dbReference type="GO" id="GO:0004497">
    <property type="term" value="F:monooxygenase activity"/>
    <property type="evidence" value="ECO:0007669"/>
    <property type="project" value="UniProtKB-KW"/>
</dbReference>
<reference evidence="8 9" key="1">
    <citation type="submission" date="2017-08" db="EMBL/GenBank/DDBJ databases">
        <title>Harnessing the power of phylogenomics to disentangle the directionality and signatures of interkingdom host jumping in the parasitic fungal genus Tolypocladium.</title>
        <authorList>
            <person name="Quandt C.A."/>
            <person name="Patterson W."/>
            <person name="Spatafora J.W."/>
        </authorList>
    </citation>
    <scope>NUCLEOTIDE SEQUENCE [LARGE SCALE GENOMIC DNA]</scope>
    <source>
        <strain evidence="8 9">CBS 113982</strain>
    </source>
</reference>
<keyword evidence="7" id="KW-1133">Transmembrane helix</keyword>
<evidence type="ECO:0000256" key="6">
    <source>
        <dbReference type="RuleBase" id="RU000461"/>
    </source>
</evidence>
<dbReference type="SUPFAM" id="SSF48264">
    <property type="entry name" value="Cytochrome P450"/>
    <property type="match status" value="1"/>
</dbReference>
<organism evidence="8 9">
    <name type="scientific">Tolypocladium capitatum</name>
    <dbReference type="NCBI Taxonomy" id="45235"/>
    <lineage>
        <taxon>Eukaryota</taxon>
        <taxon>Fungi</taxon>
        <taxon>Dikarya</taxon>
        <taxon>Ascomycota</taxon>
        <taxon>Pezizomycotina</taxon>
        <taxon>Sordariomycetes</taxon>
        <taxon>Hypocreomycetidae</taxon>
        <taxon>Hypocreales</taxon>
        <taxon>Ophiocordycipitaceae</taxon>
        <taxon>Tolypocladium</taxon>
    </lineage>
</organism>
<dbReference type="PANTHER" id="PTHR24305:SF232">
    <property type="entry name" value="P450, PUTATIVE (EUROFUNG)-RELATED"/>
    <property type="match status" value="1"/>
</dbReference>
<dbReference type="EMBL" id="NRSZ01000655">
    <property type="protein sequence ID" value="PNY25837.1"/>
    <property type="molecule type" value="Genomic_DNA"/>
</dbReference>
<comment type="cofactor">
    <cofactor evidence="1">
        <name>heme</name>
        <dbReference type="ChEBI" id="CHEBI:30413"/>
    </cofactor>
</comment>
<dbReference type="GO" id="GO:0005506">
    <property type="term" value="F:iron ion binding"/>
    <property type="evidence" value="ECO:0007669"/>
    <property type="project" value="InterPro"/>
</dbReference>
<dbReference type="PANTHER" id="PTHR24305">
    <property type="entry name" value="CYTOCHROME P450"/>
    <property type="match status" value="1"/>
</dbReference>
<keyword evidence="3 6" id="KW-0349">Heme</keyword>
<dbReference type="GO" id="GO:0020037">
    <property type="term" value="F:heme binding"/>
    <property type="evidence" value="ECO:0007669"/>
    <property type="project" value="InterPro"/>
</dbReference>
<evidence type="ECO:0000256" key="1">
    <source>
        <dbReference type="ARBA" id="ARBA00001971"/>
    </source>
</evidence>
<dbReference type="InterPro" id="IPR036396">
    <property type="entry name" value="Cyt_P450_sf"/>
</dbReference>
<evidence type="ECO:0000256" key="2">
    <source>
        <dbReference type="ARBA" id="ARBA00010617"/>
    </source>
</evidence>
<keyword evidence="7" id="KW-0812">Transmembrane</keyword>
<name>A0A2K3QE87_9HYPO</name>
<dbReference type="Proteomes" id="UP000236621">
    <property type="component" value="Unassembled WGS sequence"/>
</dbReference>
<evidence type="ECO:0000256" key="3">
    <source>
        <dbReference type="ARBA" id="ARBA00022617"/>
    </source>
</evidence>
<keyword evidence="6" id="KW-0560">Oxidoreductase</keyword>
<comment type="similarity">
    <text evidence="2 6">Belongs to the cytochrome P450 family.</text>
</comment>
<dbReference type="PRINTS" id="PR00385">
    <property type="entry name" value="P450"/>
</dbReference>
<keyword evidence="7" id="KW-0472">Membrane</keyword>
<proteinExistence type="inferred from homology"/>
<sequence>MALDAAFENPRAALDMAKLPMFARPPCRASSDVVVQLPPGGDTSTCAWHGDRRHSKHTFKAGVAIRTISCLASPQLPSCHHQGARVDKVFGMAFLLPEAKCLVHILPLLVVLCILTGFLASLYVSALPKPLPGIPYNKDSSKRLFGDLAEIQQSIYRRQWIWSQPREHGAPISQAFLFPFRRPTVIISDYRTAVDICSRRTKEFDRGTRNRECVGITAPNFHFTMQSADPRFRHHRELLRDLMTPWFLKEVAAPRVYDRATLLVDLWRLKLLKAQGRPFSATHDLHLATLDMISSVAFGMEVSKSALTQEILHARRFNSDACRAPNEPVVFPAAPVDTEIEGLLDIPEMVAIAQGSPLPVLAQWLALLKPKHARAHWNRRSLLRRQTARSLRRLALLGEKSVPESALDQLLWREKMAASKMGREPDFYSPAIRDEVLGYLLGGHDSTAAVLGWWIKHMTRHQEVQLRLRQALLDTHFAAGVEGRSPTMQEISSASIPYLDAVLGESLRCASVATLIVRRTTCDTHILGYPVPEGTDIVIPLTGPSLTEPALPIPESLRSEACRSARDGVPAWGDDIGEYKPERWLKYEPNAVGEEVSVFDPRAGPNLAFSNGPRKCFGMKQAEMELRTTVTLLLWNFALEPIEEPLDGWEITERLVNQPKNCHVKLRKI</sequence>
<evidence type="ECO:0000256" key="4">
    <source>
        <dbReference type="ARBA" id="ARBA00022723"/>
    </source>
</evidence>
<keyword evidence="4 6" id="KW-0479">Metal-binding</keyword>
<evidence type="ECO:0000313" key="8">
    <source>
        <dbReference type="EMBL" id="PNY25837.1"/>
    </source>
</evidence>
<dbReference type="GO" id="GO:0016705">
    <property type="term" value="F:oxidoreductase activity, acting on paired donors, with incorporation or reduction of molecular oxygen"/>
    <property type="evidence" value="ECO:0007669"/>
    <property type="project" value="InterPro"/>
</dbReference>
<dbReference type="InterPro" id="IPR017972">
    <property type="entry name" value="Cyt_P450_CS"/>
</dbReference>
<dbReference type="PROSITE" id="PS00086">
    <property type="entry name" value="CYTOCHROME_P450"/>
    <property type="match status" value="1"/>
</dbReference>
<dbReference type="Pfam" id="PF00067">
    <property type="entry name" value="p450"/>
    <property type="match status" value="2"/>
</dbReference>